<dbReference type="EMBL" id="ACCR02000005">
    <property type="protein sequence ID" value="EFI83205.1"/>
    <property type="molecule type" value="Genomic_DNA"/>
</dbReference>
<feature type="transmembrane region" description="Helical" evidence="1">
    <location>
        <begin position="85"/>
        <end position="103"/>
    </location>
</feature>
<feature type="transmembrane region" description="Helical" evidence="1">
    <location>
        <begin position="62"/>
        <end position="79"/>
    </location>
</feature>
<evidence type="ECO:0000256" key="1">
    <source>
        <dbReference type="SAM" id="Phobius"/>
    </source>
</evidence>
<proteinExistence type="predicted"/>
<dbReference type="AlphaFoldDB" id="D7V0X3"/>
<name>D7V0X3_LISGR</name>
<keyword evidence="1" id="KW-0812">Transmembrane</keyword>
<dbReference type="Proteomes" id="UP000010119">
    <property type="component" value="Unassembled WGS sequence"/>
</dbReference>
<keyword evidence="3" id="KW-1185">Reference proteome</keyword>
<protein>
    <submittedName>
        <fullName evidence="2">Uncharacterized protein</fullName>
    </submittedName>
</protein>
<sequence length="120" mass="14466">MLNNLLIAIVSLAVITYCALYIRLFFRTTLTRIDFFLIGPLKKHMTFFQTHHAEMIAQIRRVYIHYFLFLLSIDVSLFFRQESWVWIVLLVVIVMAILCWRVDKKYEQIIKMRVKGEIHK</sequence>
<feature type="transmembrane region" description="Helical" evidence="1">
    <location>
        <begin position="6"/>
        <end position="26"/>
    </location>
</feature>
<accession>D7V0X3</accession>
<dbReference type="RefSeq" id="WP_003754964.1">
    <property type="nucleotide sequence ID" value="NZ_GL538352.1"/>
</dbReference>
<evidence type="ECO:0000313" key="3">
    <source>
        <dbReference type="Proteomes" id="UP000010119"/>
    </source>
</evidence>
<keyword evidence="1" id="KW-1133">Transmembrane helix</keyword>
<dbReference type="HOGENOM" id="CLU_2046821_0_0_9"/>
<gene>
    <name evidence="2" type="ORF">HMPREF0556_11890</name>
</gene>
<reference evidence="2" key="1">
    <citation type="submission" date="2010-06" db="EMBL/GenBank/DDBJ databases">
        <authorList>
            <person name="Muzny D."/>
            <person name="Qin X."/>
            <person name="Buhay C."/>
            <person name="Dugan-Rocha S."/>
            <person name="Ding Y."/>
            <person name="Chen G."/>
            <person name="Hawes A."/>
            <person name="Holder M."/>
            <person name="Jhangiani S."/>
            <person name="Johnson A."/>
            <person name="Khan Z."/>
            <person name="Li Z."/>
            <person name="Liu W."/>
            <person name="Liu X."/>
            <person name="Perez L."/>
            <person name="Shen H."/>
            <person name="Wang Q."/>
            <person name="Watt J."/>
            <person name="Xi L."/>
            <person name="Xin Y."/>
            <person name="Zhou J."/>
            <person name="Deng J."/>
            <person name="Jiang H."/>
            <person name="Liu Y."/>
            <person name="Qu J."/>
            <person name="Song X.-Z."/>
            <person name="Zhang L."/>
            <person name="Villasana D."/>
            <person name="Johnson A."/>
            <person name="Liu J."/>
            <person name="Liyanage D."/>
            <person name="Lorensuhewa L."/>
            <person name="Robinson T."/>
            <person name="Song A."/>
            <person name="Song B.-B."/>
            <person name="Dinh H."/>
            <person name="Thornton R."/>
            <person name="Coyle M."/>
            <person name="Francisco L."/>
            <person name="Jackson L."/>
            <person name="Javaid M."/>
            <person name="Korchina V."/>
            <person name="Kovar C."/>
            <person name="Mata R."/>
            <person name="Mathew T."/>
            <person name="Ngo R."/>
            <person name="Nguyen L."/>
            <person name="Nguyen N."/>
            <person name="Okwuonu G."/>
            <person name="Ongeri F."/>
            <person name="Pham C."/>
            <person name="Simmons D."/>
            <person name="Wilczek-Boney K."/>
            <person name="Hale W."/>
            <person name="Jakkamsetti A."/>
            <person name="Pham P."/>
            <person name="Ruth R."/>
            <person name="San Lucas F."/>
            <person name="Warren J."/>
            <person name="Zhang J."/>
            <person name="Zhao Z."/>
            <person name="Zhou C."/>
            <person name="Zhu D."/>
            <person name="Lee S."/>
            <person name="Bess C."/>
            <person name="Blankenburg K."/>
            <person name="Forbes L."/>
            <person name="Fu Q."/>
            <person name="Gubbala S."/>
            <person name="Hirani K."/>
            <person name="Jayaseelan J.C."/>
            <person name="Lara F."/>
            <person name="Munidasa M."/>
            <person name="Palculict T."/>
            <person name="Patil S."/>
            <person name="Pu L.-L."/>
            <person name="Saada N."/>
            <person name="Tang L."/>
            <person name="Weissenberger G."/>
            <person name="Zhu Y."/>
            <person name="Hemphill L."/>
            <person name="Shang Y."/>
            <person name="Youmans B."/>
            <person name="Ayvaz T."/>
            <person name="Ross M."/>
            <person name="Santibanez J."/>
            <person name="Aqrawi P."/>
            <person name="Gross S."/>
            <person name="Joshi V."/>
            <person name="Fowler G."/>
            <person name="Nazareth L."/>
            <person name="Reid J."/>
            <person name="Worley K."/>
            <person name="Petrosino J."/>
            <person name="Highlander S."/>
            <person name="Gibbs R."/>
        </authorList>
    </citation>
    <scope>NUCLEOTIDE SEQUENCE [LARGE SCALE GENOMIC DNA]</scope>
    <source>
        <strain evidence="2">DSM 20601</strain>
    </source>
</reference>
<dbReference type="STRING" id="525367.HMPREF0556_11890"/>
<comment type="caution">
    <text evidence="2">The sequence shown here is derived from an EMBL/GenBank/DDBJ whole genome shotgun (WGS) entry which is preliminary data.</text>
</comment>
<organism evidence="2 3">
    <name type="scientific">Listeria grayi DSM 20601</name>
    <dbReference type="NCBI Taxonomy" id="525367"/>
    <lineage>
        <taxon>Bacteria</taxon>
        <taxon>Bacillati</taxon>
        <taxon>Bacillota</taxon>
        <taxon>Bacilli</taxon>
        <taxon>Bacillales</taxon>
        <taxon>Listeriaceae</taxon>
        <taxon>Listeria</taxon>
    </lineage>
</organism>
<keyword evidence="1" id="KW-0472">Membrane</keyword>
<evidence type="ECO:0000313" key="2">
    <source>
        <dbReference type="EMBL" id="EFI83205.1"/>
    </source>
</evidence>